<dbReference type="GO" id="GO:0050660">
    <property type="term" value="F:flavin adenine dinucleotide binding"/>
    <property type="evidence" value="ECO:0007669"/>
    <property type="project" value="InterPro"/>
</dbReference>
<keyword evidence="3" id="KW-0560">Oxidoreductase</keyword>
<evidence type="ECO:0000313" key="5">
    <source>
        <dbReference type="Proteomes" id="UP000518752"/>
    </source>
</evidence>
<evidence type="ECO:0000256" key="1">
    <source>
        <dbReference type="ARBA" id="ARBA00022630"/>
    </source>
</evidence>
<dbReference type="PANTHER" id="PTHR43539:SF68">
    <property type="entry name" value="FLAVIN-BINDING MONOOXYGENASE-LIKE PROTEIN (AFU_ORTHOLOGUE AFUA_4G09220)"/>
    <property type="match status" value="1"/>
</dbReference>
<dbReference type="InterPro" id="IPR036188">
    <property type="entry name" value="FAD/NAD-bd_sf"/>
</dbReference>
<keyword evidence="5" id="KW-1185">Reference proteome</keyword>
<keyword evidence="1" id="KW-0285">Flavoprotein</keyword>
<dbReference type="EMBL" id="JAACJN010000021">
    <property type="protein sequence ID" value="KAF5389572.1"/>
    <property type="molecule type" value="Genomic_DNA"/>
</dbReference>
<dbReference type="InterPro" id="IPR020946">
    <property type="entry name" value="Flavin_mOase-like"/>
</dbReference>
<dbReference type="GO" id="GO:0004499">
    <property type="term" value="F:N,N-dimethylaniline monooxygenase activity"/>
    <property type="evidence" value="ECO:0007669"/>
    <property type="project" value="InterPro"/>
</dbReference>
<keyword evidence="2" id="KW-0274">FAD</keyword>
<dbReference type="AlphaFoldDB" id="A0A8H5MD36"/>
<evidence type="ECO:0008006" key="6">
    <source>
        <dbReference type="Google" id="ProtNLM"/>
    </source>
</evidence>
<evidence type="ECO:0000256" key="3">
    <source>
        <dbReference type="ARBA" id="ARBA00023002"/>
    </source>
</evidence>
<organism evidence="4 5">
    <name type="scientific">Collybiopsis confluens</name>
    <dbReference type="NCBI Taxonomy" id="2823264"/>
    <lineage>
        <taxon>Eukaryota</taxon>
        <taxon>Fungi</taxon>
        <taxon>Dikarya</taxon>
        <taxon>Basidiomycota</taxon>
        <taxon>Agaricomycotina</taxon>
        <taxon>Agaricomycetes</taxon>
        <taxon>Agaricomycetidae</taxon>
        <taxon>Agaricales</taxon>
        <taxon>Marasmiineae</taxon>
        <taxon>Omphalotaceae</taxon>
        <taxon>Collybiopsis</taxon>
    </lineage>
</organism>
<dbReference type="Pfam" id="PF00743">
    <property type="entry name" value="FMO-like"/>
    <property type="match status" value="1"/>
</dbReference>
<evidence type="ECO:0000256" key="2">
    <source>
        <dbReference type="ARBA" id="ARBA00022827"/>
    </source>
</evidence>
<dbReference type="Gene3D" id="3.50.50.60">
    <property type="entry name" value="FAD/NAD(P)-binding domain"/>
    <property type="match status" value="1"/>
</dbReference>
<reference evidence="4 5" key="1">
    <citation type="journal article" date="2020" name="ISME J.">
        <title>Uncovering the hidden diversity of litter-decomposition mechanisms in mushroom-forming fungi.</title>
        <authorList>
            <person name="Floudas D."/>
            <person name="Bentzer J."/>
            <person name="Ahren D."/>
            <person name="Johansson T."/>
            <person name="Persson P."/>
            <person name="Tunlid A."/>
        </authorList>
    </citation>
    <scope>NUCLEOTIDE SEQUENCE [LARGE SCALE GENOMIC DNA]</scope>
    <source>
        <strain evidence="4 5">CBS 406.79</strain>
    </source>
</reference>
<accession>A0A8H5MD36</accession>
<dbReference type="PANTHER" id="PTHR43539">
    <property type="entry name" value="FLAVIN-BINDING MONOOXYGENASE-LIKE PROTEIN (AFU_ORTHOLOGUE AFUA_4G09220)"/>
    <property type="match status" value="1"/>
</dbReference>
<dbReference type="Proteomes" id="UP000518752">
    <property type="component" value="Unassembled WGS sequence"/>
</dbReference>
<dbReference type="SUPFAM" id="SSF51905">
    <property type="entry name" value="FAD/NAD(P)-binding domain"/>
    <property type="match status" value="1"/>
</dbReference>
<comment type="caution">
    <text evidence="4">The sequence shown here is derived from an EMBL/GenBank/DDBJ whole genome shotgun (WGS) entry which is preliminary data.</text>
</comment>
<protein>
    <recommendedName>
        <fullName evidence="6">Flavin-containing monooxygenase</fullName>
    </recommendedName>
</protein>
<sequence>MSLNLPGFPLPTLDHLGASLSTDIDAKGIASEWFGKFAATAEASDVEGVAQLFMSESYWRDMLALTWDFRTFTGIDDIKKFLSDRLSLSQLKSFRLRDEFLELQQPFPDLAWISFIFDFEVGDVGIASGIGRLVPQADGSWKANSVFTNLEGLQGFPERTGPNRDPEPNHGLWAAQRQREIAFEDKEPTVLIIGGGQSGLEVAARLKMLDVPTLVVEKNPRIGDNWRNRYRALCLHDPVWYDHMAYLPFPSSWPTFAPAAKLAGWLEFYADTLELNVWTSCEAKKAEQTANGTWTVSLIFSNGKERTFNNLHHVVFATGLSGNQPNMPSYAGTELFKGQILHSSQHELASDHLGKKVVVIGACTSAHDIASDYYLNGVGRCNDVPTQRNLHYVNEGLYSEGALPTDIADRVNASFTNGFMSHGFSQRTTNIIAEKDQALLEGLHKRGFRTNLGLDGTGFGMLAWTKASGYYLDVGASQMIVDGKIKLKNDSLLHSFTETGLKFENGSELPADVVVFATGFSDARALIRKVCGDEVADKCSRIWGLNEEGETYGCWKDLNVPGLWYALGNLALDRFHSKHLALQIKAMEERKFGTRYPRVS</sequence>
<proteinExistence type="predicted"/>
<evidence type="ECO:0000313" key="4">
    <source>
        <dbReference type="EMBL" id="KAF5389572.1"/>
    </source>
</evidence>
<dbReference type="GO" id="GO:0050661">
    <property type="term" value="F:NADP binding"/>
    <property type="evidence" value="ECO:0007669"/>
    <property type="project" value="InterPro"/>
</dbReference>
<gene>
    <name evidence="4" type="ORF">D9757_004106</name>
</gene>
<dbReference type="PRINTS" id="PR00368">
    <property type="entry name" value="FADPNR"/>
</dbReference>
<name>A0A8H5MD36_9AGAR</name>
<dbReference type="InterPro" id="IPR050982">
    <property type="entry name" value="Auxin_biosynth/cation_transpt"/>
</dbReference>
<dbReference type="OrthoDB" id="74360at2759"/>